<dbReference type="InterPro" id="IPR001138">
    <property type="entry name" value="Zn2Cys6_DnaBD"/>
</dbReference>
<organism evidence="4 5">
    <name type="scientific">Lachnellula subtilissima</name>
    <dbReference type="NCBI Taxonomy" id="602034"/>
    <lineage>
        <taxon>Eukaryota</taxon>
        <taxon>Fungi</taxon>
        <taxon>Dikarya</taxon>
        <taxon>Ascomycota</taxon>
        <taxon>Pezizomycotina</taxon>
        <taxon>Leotiomycetes</taxon>
        <taxon>Helotiales</taxon>
        <taxon>Lachnaceae</taxon>
        <taxon>Lachnellula</taxon>
    </lineage>
</organism>
<feature type="region of interest" description="Disordered" evidence="2">
    <location>
        <begin position="59"/>
        <end position="85"/>
    </location>
</feature>
<proteinExistence type="predicted"/>
<dbReference type="SMART" id="SM00066">
    <property type="entry name" value="GAL4"/>
    <property type="match status" value="1"/>
</dbReference>
<dbReference type="Gene3D" id="4.10.240.10">
    <property type="entry name" value="Zn(2)-C6 fungal-type DNA-binding domain"/>
    <property type="match status" value="1"/>
</dbReference>
<feature type="domain" description="Zn(2)-C6 fungal-type" evidence="3">
    <location>
        <begin position="7"/>
        <end position="35"/>
    </location>
</feature>
<dbReference type="PANTHER" id="PTHR38791">
    <property type="entry name" value="ZN(II)2CYS6 TRANSCRIPTION FACTOR (EUROFUNG)-RELATED-RELATED"/>
    <property type="match status" value="1"/>
</dbReference>
<dbReference type="PROSITE" id="PS50048">
    <property type="entry name" value="ZN2_CY6_FUNGAL_2"/>
    <property type="match status" value="1"/>
</dbReference>
<sequence>MARLSRGCLRCRQRGVRCDEGRPLCQRCIKRNEVCEGYRNNASIIFQNETDKVIKHVRASQALPPPSSKASSQLSARKRSRSVDAASIPGQIVDPSALAPGEATGIKLGNPRPWLKGLPSEMMPLVEEQAVDNFEEKYVIYPCNQTSSPGFLEHLPCMFQEVNVHGRYALRWVVRAAAYAGLAKDQDSDILARKALQCYGMALSALGDSLGMPGKATDDYDLMTIVVLDIFETLYTPEVAAKGSHAQGMAQILRLPDLEPAACGITDMIQLHPDIWMAYEWNYHRAARITFLEQLLKCSRAALETPDLDSGEDKTLTDTIAECTSIIRWLADEVLSTVPQSLGE</sequence>
<evidence type="ECO:0000256" key="1">
    <source>
        <dbReference type="ARBA" id="ARBA00023242"/>
    </source>
</evidence>
<dbReference type="Pfam" id="PF00172">
    <property type="entry name" value="Zn_clus"/>
    <property type="match status" value="1"/>
</dbReference>
<dbReference type="AlphaFoldDB" id="A0A8H8RFW3"/>
<keyword evidence="1" id="KW-0539">Nucleus</keyword>
<reference evidence="4 5" key="1">
    <citation type="submission" date="2018-05" db="EMBL/GenBank/DDBJ databases">
        <title>Genome sequencing and assembly of the regulated plant pathogen Lachnellula willkommii and related sister species for the development of diagnostic species identification markers.</title>
        <authorList>
            <person name="Giroux E."/>
            <person name="Bilodeau G."/>
        </authorList>
    </citation>
    <scope>NUCLEOTIDE SEQUENCE [LARGE SCALE GENOMIC DNA]</scope>
    <source>
        <strain evidence="4 5">CBS 197.66</strain>
    </source>
</reference>
<protein>
    <submittedName>
        <fullName evidence="4">Transcriptional regulatory protein</fullName>
    </submittedName>
</protein>
<dbReference type="SUPFAM" id="SSF57701">
    <property type="entry name" value="Zn2/Cys6 DNA-binding domain"/>
    <property type="match status" value="1"/>
</dbReference>
<gene>
    <name evidence="4" type="primary">moc3_2</name>
    <name evidence="4" type="ORF">LSUB1_G006912</name>
</gene>
<dbReference type="Proteomes" id="UP000462212">
    <property type="component" value="Unassembled WGS sequence"/>
</dbReference>
<dbReference type="GO" id="GO:0008270">
    <property type="term" value="F:zinc ion binding"/>
    <property type="evidence" value="ECO:0007669"/>
    <property type="project" value="InterPro"/>
</dbReference>
<evidence type="ECO:0000313" key="4">
    <source>
        <dbReference type="EMBL" id="TVY33486.1"/>
    </source>
</evidence>
<evidence type="ECO:0000256" key="2">
    <source>
        <dbReference type="SAM" id="MobiDB-lite"/>
    </source>
</evidence>
<dbReference type="InterPro" id="IPR036864">
    <property type="entry name" value="Zn2-C6_fun-type_DNA-bd_sf"/>
</dbReference>
<keyword evidence="5" id="KW-1185">Reference proteome</keyword>
<dbReference type="CDD" id="cd00067">
    <property type="entry name" value="GAL4"/>
    <property type="match status" value="1"/>
</dbReference>
<dbReference type="InterPro" id="IPR053175">
    <property type="entry name" value="DHMBA_Reg_Transcription_Factor"/>
</dbReference>
<dbReference type="OrthoDB" id="2991872at2759"/>
<evidence type="ECO:0000313" key="5">
    <source>
        <dbReference type="Proteomes" id="UP000462212"/>
    </source>
</evidence>
<name>A0A8H8RFW3_9HELO</name>
<evidence type="ECO:0000259" key="3">
    <source>
        <dbReference type="PROSITE" id="PS50048"/>
    </source>
</evidence>
<comment type="caution">
    <text evidence="4">The sequence shown here is derived from an EMBL/GenBank/DDBJ whole genome shotgun (WGS) entry which is preliminary data.</text>
</comment>
<accession>A0A8H8RFW3</accession>
<dbReference type="EMBL" id="QGMJ01000793">
    <property type="protein sequence ID" value="TVY33486.1"/>
    <property type="molecule type" value="Genomic_DNA"/>
</dbReference>
<dbReference type="GO" id="GO:0000981">
    <property type="term" value="F:DNA-binding transcription factor activity, RNA polymerase II-specific"/>
    <property type="evidence" value="ECO:0007669"/>
    <property type="project" value="InterPro"/>
</dbReference>